<accession>A0ACB9FB42</accession>
<comment type="caution">
    <text evidence="1">The sequence shown here is derived from an EMBL/GenBank/DDBJ whole genome shotgun (WGS) entry which is preliminary data.</text>
</comment>
<evidence type="ECO:0000313" key="1">
    <source>
        <dbReference type="EMBL" id="KAI3768362.1"/>
    </source>
</evidence>
<name>A0ACB9FB42_CICIN</name>
<keyword evidence="2" id="KW-1185">Reference proteome</keyword>
<sequence>MFALHPLVWKRLKLLTSSDSFSLQWQRFIRDSSRQKQIEASIEDEGGRRRRFGLLTGLNPVGPAILTSASDKMCLFKSKRKLELKFQDPWTTFGHVVCKGAIMEAFDGESKLHIIDEVEGGEDGEDVPALEEDGGEESKMEELGYVCSKKSAIKCCQEDETVTKNTTSCELYFINPVLLNWVALMAETIVFLNKDALIIKPPKKSSPVLRLIVLIFSMVFGVYICSICFKQINIQTKNTFLDIEVIERPCYKTFIDRSQIPFLHYPNPKTFRRLECAGNPVRLFVILSMQRSGSGWFETLLNSHINVSSHGEIFGQKIRRNNISSIIKTLDSVYNLDWLTSSSKNACSAAIGFKWMLNQGLMEHPKEIVDYFNDKGVSVIFLLRRNMLRRLVSILANSYDKDAKILNGVHVSHVHSHEEASKLSKYKPTINTASLAFDLREMEATAMKGLEFFKSTRHMILYYEDLIMNPSKLVQVQDFLKIPRMELTSRQVKIHKGALSEHIRNWDDVNKTLYGTTYEKFLEADY</sequence>
<protein>
    <submittedName>
        <fullName evidence="1">Uncharacterized protein</fullName>
    </submittedName>
</protein>
<dbReference type="Proteomes" id="UP001055811">
    <property type="component" value="Linkage Group LG03"/>
</dbReference>
<evidence type="ECO:0000313" key="2">
    <source>
        <dbReference type="Proteomes" id="UP001055811"/>
    </source>
</evidence>
<dbReference type="EMBL" id="CM042011">
    <property type="protein sequence ID" value="KAI3768362.1"/>
    <property type="molecule type" value="Genomic_DNA"/>
</dbReference>
<proteinExistence type="predicted"/>
<organism evidence="1 2">
    <name type="scientific">Cichorium intybus</name>
    <name type="common">Chicory</name>
    <dbReference type="NCBI Taxonomy" id="13427"/>
    <lineage>
        <taxon>Eukaryota</taxon>
        <taxon>Viridiplantae</taxon>
        <taxon>Streptophyta</taxon>
        <taxon>Embryophyta</taxon>
        <taxon>Tracheophyta</taxon>
        <taxon>Spermatophyta</taxon>
        <taxon>Magnoliopsida</taxon>
        <taxon>eudicotyledons</taxon>
        <taxon>Gunneridae</taxon>
        <taxon>Pentapetalae</taxon>
        <taxon>asterids</taxon>
        <taxon>campanulids</taxon>
        <taxon>Asterales</taxon>
        <taxon>Asteraceae</taxon>
        <taxon>Cichorioideae</taxon>
        <taxon>Cichorieae</taxon>
        <taxon>Cichoriinae</taxon>
        <taxon>Cichorium</taxon>
    </lineage>
</organism>
<reference evidence="1 2" key="2">
    <citation type="journal article" date="2022" name="Mol. Ecol. Resour.">
        <title>The genomes of chicory, endive, great burdock and yacon provide insights into Asteraceae paleo-polyploidization history and plant inulin production.</title>
        <authorList>
            <person name="Fan W."/>
            <person name="Wang S."/>
            <person name="Wang H."/>
            <person name="Wang A."/>
            <person name="Jiang F."/>
            <person name="Liu H."/>
            <person name="Zhao H."/>
            <person name="Xu D."/>
            <person name="Zhang Y."/>
        </authorList>
    </citation>
    <scope>NUCLEOTIDE SEQUENCE [LARGE SCALE GENOMIC DNA]</scope>
    <source>
        <strain evidence="2">cv. Punajuju</strain>
        <tissue evidence="1">Leaves</tissue>
    </source>
</reference>
<reference evidence="2" key="1">
    <citation type="journal article" date="2022" name="Mol. Ecol. Resour.">
        <title>The genomes of chicory, endive, great burdock and yacon provide insights into Asteraceae palaeo-polyploidization history and plant inulin production.</title>
        <authorList>
            <person name="Fan W."/>
            <person name="Wang S."/>
            <person name="Wang H."/>
            <person name="Wang A."/>
            <person name="Jiang F."/>
            <person name="Liu H."/>
            <person name="Zhao H."/>
            <person name="Xu D."/>
            <person name="Zhang Y."/>
        </authorList>
    </citation>
    <scope>NUCLEOTIDE SEQUENCE [LARGE SCALE GENOMIC DNA]</scope>
    <source>
        <strain evidence="2">cv. Punajuju</strain>
    </source>
</reference>
<gene>
    <name evidence="1" type="ORF">L2E82_18976</name>
</gene>